<dbReference type="InParanoid" id="H2YJ32"/>
<evidence type="ECO:0000313" key="1">
    <source>
        <dbReference type="Ensembl" id="ENSCSAVP00000005331.1"/>
    </source>
</evidence>
<protein>
    <submittedName>
        <fullName evidence="1">Uncharacterized protein</fullName>
    </submittedName>
</protein>
<dbReference type="HOGENOM" id="CLU_2432491_0_0_1"/>
<accession>H2YJ32</accession>
<reference evidence="2" key="1">
    <citation type="submission" date="2003-08" db="EMBL/GenBank/DDBJ databases">
        <authorList>
            <person name="Birren B."/>
            <person name="Nusbaum C."/>
            <person name="Abebe A."/>
            <person name="Abouelleil A."/>
            <person name="Adekoya E."/>
            <person name="Ait-zahra M."/>
            <person name="Allen N."/>
            <person name="Allen T."/>
            <person name="An P."/>
            <person name="Anderson M."/>
            <person name="Anderson S."/>
            <person name="Arachchi H."/>
            <person name="Armbruster J."/>
            <person name="Bachantsang P."/>
            <person name="Baldwin J."/>
            <person name="Barry A."/>
            <person name="Bayul T."/>
            <person name="Blitshsteyn B."/>
            <person name="Bloom T."/>
            <person name="Blye J."/>
            <person name="Boguslavskiy L."/>
            <person name="Borowsky M."/>
            <person name="Boukhgalter B."/>
            <person name="Brunache A."/>
            <person name="Butler J."/>
            <person name="Calixte N."/>
            <person name="Calvo S."/>
            <person name="Camarata J."/>
            <person name="Campo K."/>
            <person name="Chang J."/>
            <person name="Cheshatsang Y."/>
            <person name="Citroen M."/>
            <person name="Collymore A."/>
            <person name="Considine T."/>
            <person name="Cook A."/>
            <person name="Cooke P."/>
            <person name="Corum B."/>
            <person name="Cuomo C."/>
            <person name="David R."/>
            <person name="Dawoe T."/>
            <person name="Degray S."/>
            <person name="Dodge S."/>
            <person name="Dooley K."/>
            <person name="Dorje P."/>
            <person name="Dorjee K."/>
            <person name="Dorris L."/>
            <person name="Duffey N."/>
            <person name="Dupes A."/>
            <person name="Elkins T."/>
            <person name="Engels R."/>
            <person name="Erickson J."/>
            <person name="Farina A."/>
            <person name="Faro S."/>
            <person name="Ferreira P."/>
            <person name="Fischer H."/>
            <person name="Fitzgerald M."/>
            <person name="Foley K."/>
            <person name="Gage D."/>
            <person name="Galagan J."/>
            <person name="Gearin G."/>
            <person name="Gnerre S."/>
            <person name="Gnirke A."/>
            <person name="Goyette A."/>
            <person name="Graham J."/>
            <person name="Grandbois E."/>
            <person name="Gyaltsen K."/>
            <person name="Hafez N."/>
            <person name="Hagopian D."/>
            <person name="Hagos B."/>
            <person name="Hall J."/>
            <person name="Hatcher B."/>
            <person name="Heller A."/>
            <person name="Higgins H."/>
            <person name="Honan T."/>
            <person name="Horn A."/>
            <person name="Houde N."/>
            <person name="Hughes L."/>
            <person name="Hulme W."/>
            <person name="Husby E."/>
            <person name="Iliev I."/>
            <person name="Jaffe D."/>
            <person name="Jones C."/>
            <person name="Kamal M."/>
            <person name="Kamat A."/>
            <person name="Kamvysselis M."/>
            <person name="Karlsson E."/>
            <person name="Kells C."/>
            <person name="Kieu A."/>
            <person name="Kisner P."/>
            <person name="Kodira C."/>
            <person name="Kulbokas E."/>
            <person name="Labutti K."/>
            <person name="Lama D."/>
            <person name="Landers T."/>
            <person name="Leger J."/>
            <person name="Levine S."/>
            <person name="Lewis D."/>
            <person name="Lewis T."/>
            <person name="Lindblad-toh K."/>
            <person name="Liu X."/>
            <person name="Lokyitsang T."/>
            <person name="Lokyitsang Y."/>
            <person name="Lucien O."/>
            <person name="Lui A."/>
            <person name="Ma L.J."/>
            <person name="Mabbitt R."/>
            <person name="Macdonald J."/>
            <person name="Maclean C."/>
            <person name="Major J."/>
            <person name="Manning J."/>
            <person name="Marabella R."/>
            <person name="Maru K."/>
            <person name="Matthews C."/>
            <person name="Mauceli E."/>
            <person name="Mccarthy M."/>
            <person name="Mcdonough S."/>
            <person name="Mcghee T."/>
            <person name="Meldrim J."/>
            <person name="Meneus L."/>
            <person name="Mesirov J."/>
            <person name="Mihalev A."/>
            <person name="Mihova T."/>
            <person name="Mikkelsen T."/>
            <person name="Mlenga V."/>
            <person name="Moru K."/>
            <person name="Mozes J."/>
            <person name="Mulrain L."/>
            <person name="Munson G."/>
            <person name="Naylor J."/>
            <person name="Newes C."/>
            <person name="Nguyen C."/>
            <person name="Nguyen N."/>
            <person name="Nguyen T."/>
            <person name="Nicol R."/>
            <person name="Nielsen C."/>
            <person name="Nizzari M."/>
            <person name="Norbu C."/>
            <person name="Norbu N."/>
            <person name="O'donnell P."/>
            <person name="Okoawo O."/>
            <person name="O'leary S."/>
            <person name="Omotosho B."/>
            <person name="O'neill K."/>
            <person name="Osman S."/>
            <person name="Parker S."/>
            <person name="Perrin D."/>
            <person name="Phunkhang P."/>
            <person name="Piqani B."/>
            <person name="Purcell S."/>
            <person name="Rachupka T."/>
            <person name="Ramasamy U."/>
            <person name="Rameau R."/>
            <person name="Ray V."/>
            <person name="Raymond C."/>
            <person name="Retta R."/>
            <person name="Richardson S."/>
            <person name="Rise C."/>
            <person name="Rodriguez J."/>
            <person name="Rogers J."/>
            <person name="Rogov P."/>
            <person name="Rutman M."/>
            <person name="Schupbach R."/>
            <person name="Seaman C."/>
            <person name="Settipalli S."/>
            <person name="Sharpe T."/>
            <person name="Sheridan J."/>
            <person name="Sherpa N."/>
            <person name="Shi J."/>
            <person name="Smirnov S."/>
            <person name="Smith C."/>
            <person name="Sougnez C."/>
            <person name="Spencer B."/>
            <person name="Stalker J."/>
            <person name="Stange-thomann N."/>
            <person name="Stavropoulos S."/>
            <person name="Stetson K."/>
            <person name="Stone C."/>
            <person name="Stone S."/>
            <person name="Stubbs M."/>
            <person name="Talamas J."/>
            <person name="Tchuinga P."/>
            <person name="Tenzing P."/>
            <person name="Tesfaye S."/>
            <person name="Theodore J."/>
            <person name="Thoulutsang Y."/>
            <person name="Topham K."/>
            <person name="Towey S."/>
            <person name="Tsamla T."/>
            <person name="Tsomo N."/>
            <person name="Vallee D."/>
            <person name="Vassiliev H."/>
            <person name="Venkataraman V."/>
            <person name="Vinson J."/>
            <person name="Vo A."/>
            <person name="Wade C."/>
            <person name="Wang S."/>
            <person name="Wangchuk T."/>
            <person name="Wangdi T."/>
            <person name="Whittaker C."/>
            <person name="Wilkinson J."/>
            <person name="Wu Y."/>
            <person name="Wyman D."/>
            <person name="Yadav S."/>
            <person name="Yang S."/>
            <person name="Yang X."/>
            <person name="Yeager S."/>
            <person name="Yee E."/>
            <person name="Young G."/>
            <person name="Zainoun J."/>
            <person name="Zembeck L."/>
            <person name="Zimmer A."/>
            <person name="Zody M."/>
            <person name="Lander E."/>
        </authorList>
    </citation>
    <scope>NUCLEOTIDE SEQUENCE [LARGE SCALE GENOMIC DNA]</scope>
</reference>
<reference evidence="1" key="2">
    <citation type="submission" date="2025-08" db="UniProtKB">
        <authorList>
            <consortium name="Ensembl"/>
        </authorList>
    </citation>
    <scope>IDENTIFICATION</scope>
</reference>
<dbReference type="Proteomes" id="UP000007875">
    <property type="component" value="Unassembled WGS sequence"/>
</dbReference>
<dbReference type="AlphaFoldDB" id="H2YJ32"/>
<reference evidence="1" key="3">
    <citation type="submission" date="2025-09" db="UniProtKB">
        <authorList>
            <consortium name="Ensembl"/>
        </authorList>
    </citation>
    <scope>IDENTIFICATION</scope>
</reference>
<organism evidence="1 2">
    <name type="scientific">Ciona savignyi</name>
    <name type="common">Pacific transparent sea squirt</name>
    <dbReference type="NCBI Taxonomy" id="51511"/>
    <lineage>
        <taxon>Eukaryota</taxon>
        <taxon>Metazoa</taxon>
        <taxon>Chordata</taxon>
        <taxon>Tunicata</taxon>
        <taxon>Ascidiacea</taxon>
        <taxon>Phlebobranchia</taxon>
        <taxon>Cionidae</taxon>
        <taxon>Ciona</taxon>
    </lineage>
</organism>
<keyword evidence="2" id="KW-1185">Reference proteome</keyword>
<evidence type="ECO:0000313" key="2">
    <source>
        <dbReference type="Proteomes" id="UP000007875"/>
    </source>
</evidence>
<proteinExistence type="predicted"/>
<sequence length="91" mass="10064">MHRNMAVPVIRATILISSESEDEPEIIAVSPQTRNAIVSRTAFAPPSSSLSNINSASSPTKKLRSDYIDNIVETITTKLPKSAWNKKKKRK</sequence>
<name>H2YJ32_CIOSA</name>
<dbReference type="Ensembl" id="ENSCSAVT00000005402.1">
    <property type="protein sequence ID" value="ENSCSAVP00000005331.1"/>
    <property type="gene ID" value="ENSCSAVG00000003180.1"/>
</dbReference>